<dbReference type="SMART" id="SM00354">
    <property type="entry name" value="HTH_LACI"/>
    <property type="match status" value="1"/>
</dbReference>
<dbReference type="AlphaFoldDB" id="A0A0R1UPT3"/>
<dbReference type="InterPro" id="IPR028082">
    <property type="entry name" value="Peripla_BP_I"/>
</dbReference>
<accession>A0A0R1UPT3</accession>
<dbReference type="InterPro" id="IPR010982">
    <property type="entry name" value="Lambda_DNA-bd_dom_sf"/>
</dbReference>
<dbReference type="SUPFAM" id="SSF47413">
    <property type="entry name" value="lambda repressor-like DNA-binding domains"/>
    <property type="match status" value="1"/>
</dbReference>
<evidence type="ECO:0000256" key="2">
    <source>
        <dbReference type="ARBA" id="ARBA00023125"/>
    </source>
</evidence>
<proteinExistence type="predicted"/>
<dbReference type="FunFam" id="1.10.260.40:FF:000002">
    <property type="entry name" value="HTH-type transcriptional repressor PurR"/>
    <property type="match status" value="1"/>
</dbReference>
<keyword evidence="3" id="KW-0804">Transcription</keyword>
<dbReference type="SUPFAM" id="SSF53822">
    <property type="entry name" value="Periplasmic binding protein-like I"/>
    <property type="match status" value="1"/>
</dbReference>
<dbReference type="PATRIC" id="fig|1423742.4.peg.838"/>
<dbReference type="Proteomes" id="UP000051084">
    <property type="component" value="Unassembled WGS sequence"/>
</dbReference>
<dbReference type="InterPro" id="IPR000843">
    <property type="entry name" value="HTH_LacI"/>
</dbReference>
<keyword evidence="6" id="KW-1185">Reference proteome</keyword>
<keyword evidence="1" id="KW-0805">Transcription regulation</keyword>
<dbReference type="PROSITE" id="PS50932">
    <property type="entry name" value="HTH_LACI_2"/>
    <property type="match status" value="1"/>
</dbReference>
<dbReference type="GO" id="GO:0000976">
    <property type="term" value="F:transcription cis-regulatory region binding"/>
    <property type="evidence" value="ECO:0007669"/>
    <property type="project" value="TreeGrafter"/>
</dbReference>
<comment type="caution">
    <text evidence="5">The sequence shown here is derived from an EMBL/GenBank/DDBJ whole genome shotgun (WGS) entry which is preliminary data.</text>
</comment>
<name>A0A0R1UPT3_9LACO</name>
<dbReference type="STRING" id="417373.GCA_001570685_00956"/>
<protein>
    <submittedName>
        <fullName evidence="5">Catabolite control protein A</fullName>
    </submittedName>
</protein>
<sequence>MMKKQPVTIYTVAKEANVSMATVSRVVNGNTNVKPETRERVEAVIKELNYRPNAVARGLASKKSTTVGVVIPKITEDYFAELAAGIDDVAALYNYDMILTSLDTIHQQPVQVIQSMLAKQVDGIIFMGHDLSAELQAEFDNSSIPVLVAGSVVDDEKLPSVRIDYAAAAKDAINLLADHGHEKIGLLVGYDQTAINAKGRIPAYKEVLAARGLEADDQNVFVGHDSYQEAYDLAKQILAQGITALFVSDDLMAAGVLNALTDQGVQVPADFEIIAGNGTSTAHLTRPMLTTIDQPMYDLGAISMRLLTKMMKETDQEQATEDQSVVLPHEIVVRQSTRQ</sequence>
<keyword evidence="2" id="KW-0238">DNA-binding</keyword>
<evidence type="ECO:0000259" key="4">
    <source>
        <dbReference type="PROSITE" id="PS50932"/>
    </source>
</evidence>
<dbReference type="PANTHER" id="PTHR30146:SF150">
    <property type="entry name" value="ARABINOSE METABOLISM TRANSCRIPTIONAL REPRESSOR"/>
    <property type="match status" value="1"/>
</dbReference>
<dbReference type="GO" id="GO:0003700">
    <property type="term" value="F:DNA-binding transcription factor activity"/>
    <property type="evidence" value="ECO:0007669"/>
    <property type="project" value="TreeGrafter"/>
</dbReference>
<reference evidence="5 6" key="1">
    <citation type="journal article" date="2015" name="Genome Announc.">
        <title>Expanding the biotechnology potential of lactobacilli through comparative genomics of 213 strains and associated genera.</title>
        <authorList>
            <person name="Sun Z."/>
            <person name="Harris H.M."/>
            <person name="McCann A."/>
            <person name="Guo C."/>
            <person name="Argimon S."/>
            <person name="Zhang W."/>
            <person name="Yang X."/>
            <person name="Jeffery I.B."/>
            <person name="Cooney J.C."/>
            <person name="Kagawa T.F."/>
            <person name="Liu W."/>
            <person name="Song Y."/>
            <person name="Salvetti E."/>
            <person name="Wrobel A."/>
            <person name="Rasinkangas P."/>
            <person name="Parkhill J."/>
            <person name="Rea M.C."/>
            <person name="O'Sullivan O."/>
            <person name="Ritari J."/>
            <person name="Douillard F.P."/>
            <person name="Paul Ross R."/>
            <person name="Yang R."/>
            <person name="Briner A.E."/>
            <person name="Felis G.E."/>
            <person name="de Vos W.M."/>
            <person name="Barrangou R."/>
            <person name="Klaenhammer T.R."/>
            <person name="Caufield P.W."/>
            <person name="Cui Y."/>
            <person name="Zhang H."/>
            <person name="O'Toole P.W."/>
        </authorList>
    </citation>
    <scope>NUCLEOTIDE SEQUENCE [LARGE SCALE GENOMIC DNA]</scope>
    <source>
        <strain evidence="5 6">DSM 18793</strain>
    </source>
</reference>
<evidence type="ECO:0000313" key="5">
    <source>
        <dbReference type="EMBL" id="KRL95216.1"/>
    </source>
</evidence>
<dbReference type="CDD" id="cd01392">
    <property type="entry name" value="HTH_LacI"/>
    <property type="match status" value="1"/>
</dbReference>
<evidence type="ECO:0000256" key="3">
    <source>
        <dbReference type="ARBA" id="ARBA00023163"/>
    </source>
</evidence>
<evidence type="ECO:0000256" key="1">
    <source>
        <dbReference type="ARBA" id="ARBA00023015"/>
    </source>
</evidence>
<dbReference type="PANTHER" id="PTHR30146">
    <property type="entry name" value="LACI-RELATED TRANSCRIPTIONAL REPRESSOR"/>
    <property type="match status" value="1"/>
</dbReference>
<dbReference type="Pfam" id="PF00356">
    <property type="entry name" value="LacI"/>
    <property type="match status" value="1"/>
</dbReference>
<dbReference type="Gene3D" id="1.10.260.40">
    <property type="entry name" value="lambda repressor-like DNA-binding domains"/>
    <property type="match status" value="1"/>
</dbReference>
<organism evidence="5 6">
    <name type="scientific">Limosilactobacillus equigenerosi DSM 18793 = JCM 14505</name>
    <dbReference type="NCBI Taxonomy" id="1423742"/>
    <lineage>
        <taxon>Bacteria</taxon>
        <taxon>Bacillati</taxon>
        <taxon>Bacillota</taxon>
        <taxon>Bacilli</taxon>
        <taxon>Lactobacillales</taxon>
        <taxon>Lactobacillaceae</taxon>
        <taxon>Limosilactobacillus</taxon>
    </lineage>
</organism>
<dbReference type="EMBL" id="AZGC01000020">
    <property type="protein sequence ID" value="KRL95216.1"/>
    <property type="molecule type" value="Genomic_DNA"/>
</dbReference>
<feature type="domain" description="HTH lacI-type" evidence="4">
    <location>
        <begin position="7"/>
        <end position="61"/>
    </location>
</feature>
<dbReference type="InterPro" id="IPR046335">
    <property type="entry name" value="LacI/GalR-like_sensor"/>
</dbReference>
<dbReference type="Pfam" id="PF13377">
    <property type="entry name" value="Peripla_BP_3"/>
    <property type="match status" value="1"/>
</dbReference>
<dbReference type="Gene3D" id="3.40.50.2300">
    <property type="match status" value="2"/>
</dbReference>
<gene>
    <name evidence="5" type="ORF">FC21_GL000804</name>
</gene>
<evidence type="ECO:0000313" key="6">
    <source>
        <dbReference type="Proteomes" id="UP000051084"/>
    </source>
</evidence>